<reference evidence="3 4" key="1">
    <citation type="submission" date="2024-05" db="EMBL/GenBank/DDBJ databases">
        <authorList>
            <person name="Park S."/>
        </authorList>
    </citation>
    <scope>NUCLEOTIDE SEQUENCE [LARGE SCALE GENOMIC DNA]</scope>
    <source>
        <strain evidence="3 4">DGU5</strain>
    </source>
</reference>
<dbReference type="Pfam" id="PF18676">
    <property type="entry name" value="MBG_2"/>
    <property type="match status" value="2"/>
</dbReference>
<dbReference type="SMART" id="SM00912">
    <property type="entry name" value="Haemagg_act"/>
    <property type="match status" value="1"/>
</dbReference>
<accession>A0ABV0D0W9</accession>
<dbReference type="SUPFAM" id="SSF51126">
    <property type="entry name" value="Pectin lyase-like"/>
    <property type="match status" value="1"/>
</dbReference>
<feature type="non-terminal residue" evidence="3">
    <location>
        <position position="1816"/>
    </location>
</feature>
<comment type="caution">
    <text evidence="3">The sequence shown here is derived from an EMBL/GenBank/DDBJ whole genome shotgun (WGS) entry which is preliminary data.</text>
</comment>
<keyword evidence="4" id="KW-1185">Reference proteome</keyword>
<protein>
    <submittedName>
        <fullName evidence="3">Filamentous hemagglutinin N-terminal domain-containing protein</fullName>
    </submittedName>
</protein>
<dbReference type="Pfam" id="PF05860">
    <property type="entry name" value="TPS"/>
    <property type="match status" value="1"/>
</dbReference>
<evidence type="ECO:0000259" key="2">
    <source>
        <dbReference type="SMART" id="SM00912"/>
    </source>
</evidence>
<organism evidence="3 4">
    <name type="scientific">Aurantiacibacter flavus</name>
    <dbReference type="NCBI Taxonomy" id="3145232"/>
    <lineage>
        <taxon>Bacteria</taxon>
        <taxon>Pseudomonadati</taxon>
        <taxon>Pseudomonadota</taxon>
        <taxon>Alphaproteobacteria</taxon>
        <taxon>Sphingomonadales</taxon>
        <taxon>Erythrobacteraceae</taxon>
        <taxon>Aurantiacibacter</taxon>
    </lineage>
</organism>
<dbReference type="Gene3D" id="2.160.20.110">
    <property type="match status" value="2"/>
</dbReference>
<feature type="signal peptide" evidence="1">
    <location>
        <begin position="1"/>
        <end position="23"/>
    </location>
</feature>
<dbReference type="Proteomes" id="UP001484535">
    <property type="component" value="Unassembled WGS sequence"/>
</dbReference>
<dbReference type="InterPro" id="IPR041286">
    <property type="entry name" value="MBG_2"/>
</dbReference>
<sequence length="1816" mass="179642">MITRTLPALLATASALTPVSALAGALPQGGAVAGGQVAIDTPDANHMTITQSSDRAIVNWQSFSVGEGSTVKVVQPDVSSALLNRVTGDATSVIAGHLQANGQVFLVNPNGIMITGTGSVNAAGFTASTLDIADEDFMAGGNRLTVSAPRDGQALRFARGGFAGLLGGAAGDGLVLASLVEDSEGRAALDLGGDGFLQVGVPQGGISVAGTIDARTIALTTGTATDLARGVVQVSGALNASSVSQEGGTIRLTGAEVQLTGAQIDASGVTGGGSIAIGGGYQGTGDLAHARSLSVDGATVIRADALAQGDGGEVVLWSDRKTDFAGTITARGGAAGGDGGSAEVSGKVLLAYTGSSDLRAPKGKTGDLLLDPYNVTISNDPDSNQSGFTASGDDSVINVTTLQNALAMADVTVSTGSGGSQEGNITVADALTWSDNVLTLDAVTDIDVNAAMTMTNGGLTLSSQAITVTAPITVKGAGHVNANVTSTSHITFVRGGYSFKGSFTYLAEDGSALTGPSPGSYTTNGKSYTIITSLGAEGSTTGADLQGMNGDLGNYYLLAADIDASATASWNGGAGFLPIGNSTNKFTGAFQGAGHTISGLTIYRPAADNIGFFGNIEFVGEYYSASNFNLHNISITGRDNVGGAFGNSDIAGSDNVGVSGHVSGRDKVGGLAGRSDGYVNSTVSIANVSGNNRVGGIVGDSGSNPFYNIYHNYFAGSVSGNDYVGGVLGGSDGPAKLQNNFSAGSVSGNDYVGGILGKKDGGSSYVSINSNIFTGSVSGNSNVGVLFGDSAIAGSINANYWDTDTTGFLTGVGGTGLTTAQLQSGTLPAGLAGSPFFWRGVSGLYPYNRLMFPDGVHAVSGTLKDNLGNLVSGKAVYAGSRAGLLIPGLTGANGYYYALGDPDISSSGGDLFAFANIDASRSAAATFGYAGETNRTLNLVEGAFLHYTDQTLLSRVPTRSFLLTYFAGNAAAVNAIENTGPERFFASSEFDIDEAVDVDHPMRFSATNLYVSDAVTVRDGQNLGLVAGGSIAITAPITVLGAGDVAMAYDSTSLDNLSFGLTANGFRGSLTYLDASGNPLTGASPGSFSLNDNVHTIITSLGAEGSTTGTDLQGMQGNLAGSYLLGADIDASATAGWNSNAGFAPVGTDSNPFTGTFLGGGHRISELAIERPSLNGVGLFGYVSGGLVSNVGVVGGSVSGSGQVGSLIGFLTDADGLPVVSQSYATGTVNGVGGVGGLIGRVDDNGTVSKSFATGTVSGDSSAGGLAGSIGQDSLVMDSFATGRVKVIGSSAGGLIGSVSLGTVSNAFATGAVSSNTRAGGLIGGFGGGTVNDSYATGAVSSLSDVGGLIGLLGAGTSVNNSYWDSETTGQTTSAGGSTALTTAQFQSGSLPSGFDGSTWATGSGLYPYLSFFFPDGVQAVSGTVTNADGTTAALASVGLSLNGVNPSLYGSVQAGANGYFYAPVSPESYADGTAKLAATLTADGASTIGGLAYGDGLSLDSDGNFAVGTLKLGRAHHNTALGSTSALLTEVDNTFGASVVSAANTALAAMPFVIAARQDFAIDSVLSRTGSVAVATTGNLSIANGASLSSSASGDAILLAAGGSFTNNGDASALSSATGGRWLVYQGTGLGGTRGGLVGTSYYGTALDLSTLAFAATPPSGNRFVYAEQPTLTISVGGSSAYDGSVKSATLASSGLINGDTLQLGGTATGITTSSANAGDYSLTPAGLTSALNYKITYAQGTYKITPRATVVTYTADALSRIYGDTPGTMTGTASASNLASGDTLASITSGSASWTTSAGSTSDIGSYAIEGTGL</sequence>
<proteinExistence type="predicted"/>
<dbReference type="RefSeq" id="WP_346786235.1">
    <property type="nucleotide sequence ID" value="NZ_JBDLBR010000009.1"/>
</dbReference>
<keyword evidence="1" id="KW-0732">Signal</keyword>
<evidence type="ECO:0000313" key="4">
    <source>
        <dbReference type="Proteomes" id="UP001484535"/>
    </source>
</evidence>
<name>A0ABV0D0W9_9SPHN</name>
<dbReference type="NCBIfam" id="TIGR01901">
    <property type="entry name" value="adhes_NPXG"/>
    <property type="match status" value="1"/>
</dbReference>
<dbReference type="InterPro" id="IPR011050">
    <property type="entry name" value="Pectin_lyase_fold/virulence"/>
</dbReference>
<dbReference type="InterPro" id="IPR008638">
    <property type="entry name" value="FhaB/CdiA-like_TPS"/>
</dbReference>
<dbReference type="InterPro" id="IPR012334">
    <property type="entry name" value="Pectin_lyas_fold"/>
</dbReference>
<dbReference type="Gene3D" id="2.160.20.10">
    <property type="entry name" value="Single-stranded right-handed beta-helix, Pectin lyase-like"/>
    <property type="match status" value="1"/>
</dbReference>
<feature type="chain" id="PRO_5046474361" evidence="1">
    <location>
        <begin position="24"/>
        <end position="1816"/>
    </location>
</feature>
<dbReference type="EMBL" id="JBDLBR010000009">
    <property type="protein sequence ID" value="MEN7538773.1"/>
    <property type="molecule type" value="Genomic_DNA"/>
</dbReference>
<feature type="domain" description="Filamentous haemagglutinin FhaB/tRNA nuclease CdiA-like TPS" evidence="2">
    <location>
        <begin position="23"/>
        <end position="136"/>
    </location>
</feature>
<evidence type="ECO:0000313" key="3">
    <source>
        <dbReference type="EMBL" id="MEN7538773.1"/>
    </source>
</evidence>
<evidence type="ECO:0000256" key="1">
    <source>
        <dbReference type="SAM" id="SignalP"/>
    </source>
</evidence>
<gene>
    <name evidence="3" type="ORF">ABDJ38_16490</name>
</gene>